<dbReference type="InterPro" id="IPR036291">
    <property type="entry name" value="NAD(P)-bd_dom_sf"/>
</dbReference>
<evidence type="ECO:0000313" key="2">
    <source>
        <dbReference type="Proteomes" id="UP000799777"/>
    </source>
</evidence>
<dbReference type="OrthoDB" id="1879366at2759"/>
<organism evidence="1 2">
    <name type="scientific">Setomelanomma holmii</name>
    <dbReference type="NCBI Taxonomy" id="210430"/>
    <lineage>
        <taxon>Eukaryota</taxon>
        <taxon>Fungi</taxon>
        <taxon>Dikarya</taxon>
        <taxon>Ascomycota</taxon>
        <taxon>Pezizomycotina</taxon>
        <taxon>Dothideomycetes</taxon>
        <taxon>Pleosporomycetidae</taxon>
        <taxon>Pleosporales</taxon>
        <taxon>Pleosporineae</taxon>
        <taxon>Phaeosphaeriaceae</taxon>
        <taxon>Setomelanomma</taxon>
    </lineage>
</organism>
<dbReference type="EMBL" id="ML978223">
    <property type="protein sequence ID" value="KAF2027629.1"/>
    <property type="molecule type" value="Genomic_DNA"/>
</dbReference>
<name>A0A9P4LL44_9PLEO</name>
<reference evidence="1" key="1">
    <citation type="journal article" date="2020" name="Stud. Mycol.">
        <title>101 Dothideomycetes genomes: a test case for predicting lifestyles and emergence of pathogens.</title>
        <authorList>
            <person name="Haridas S."/>
            <person name="Albert R."/>
            <person name="Binder M."/>
            <person name="Bloem J."/>
            <person name="Labutti K."/>
            <person name="Salamov A."/>
            <person name="Andreopoulos B."/>
            <person name="Baker S."/>
            <person name="Barry K."/>
            <person name="Bills G."/>
            <person name="Bluhm B."/>
            <person name="Cannon C."/>
            <person name="Castanera R."/>
            <person name="Culley D."/>
            <person name="Daum C."/>
            <person name="Ezra D."/>
            <person name="Gonzalez J."/>
            <person name="Henrissat B."/>
            <person name="Kuo A."/>
            <person name="Liang C."/>
            <person name="Lipzen A."/>
            <person name="Lutzoni F."/>
            <person name="Magnuson J."/>
            <person name="Mondo S."/>
            <person name="Nolan M."/>
            <person name="Ohm R."/>
            <person name="Pangilinan J."/>
            <person name="Park H.-J."/>
            <person name="Ramirez L."/>
            <person name="Alfaro M."/>
            <person name="Sun H."/>
            <person name="Tritt A."/>
            <person name="Yoshinaga Y."/>
            <person name="Zwiers L.-H."/>
            <person name="Turgeon B."/>
            <person name="Goodwin S."/>
            <person name="Spatafora J."/>
            <person name="Crous P."/>
            <person name="Grigoriev I."/>
        </authorList>
    </citation>
    <scope>NUCLEOTIDE SEQUENCE</scope>
    <source>
        <strain evidence="1">CBS 110217</strain>
    </source>
</reference>
<evidence type="ECO:0000313" key="1">
    <source>
        <dbReference type="EMBL" id="KAF2027629.1"/>
    </source>
</evidence>
<dbReference type="SUPFAM" id="SSF51735">
    <property type="entry name" value="NAD(P)-binding Rossmann-fold domains"/>
    <property type="match status" value="1"/>
</dbReference>
<accession>A0A9P4LL44</accession>
<dbReference type="AlphaFoldDB" id="A0A9P4LL44"/>
<dbReference type="Gene3D" id="3.90.180.10">
    <property type="entry name" value="Medium-chain alcohol dehydrogenases, catalytic domain"/>
    <property type="match status" value="1"/>
</dbReference>
<protein>
    <recommendedName>
        <fullName evidence="3">Alcohol dehydrogenase</fullName>
    </recommendedName>
</protein>
<dbReference type="Proteomes" id="UP000799777">
    <property type="component" value="Unassembled WGS sequence"/>
</dbReference>
<keyword evidence="2" id="KW-1185">Reference proteome</keyword>
<sequence length="88" mass="9798">MAPFGHIILLGLTTEPLHLPYFPVVVRELSIHGACSSTPAEFDAMLEFAAKKDVRPIMEEFSRTEEGVKGAIGKLDDERVRYRAVLVN</sequence>
<evidence type="ECO:0008006" key="3">
    <source>
        <dbReference type="Google" id="ProtNLM"/>
    </source>
</evidence>
<comment type="caution">
    <text evidence="1">The sequence shown here is derived from an EMBL/GenBank/DDBJ whole genome shotgun (WGS) entry which is preliminary data.</text>
</comment>
<gene>
    <name evidence="1" type="ORF">EK21DRAFT_71348</name>
</gene>
<dbReference type="Gene3D" id="3.40.50.720">
    <property type="entry name" value="NAD(P)-binding Rossmann-like Domain"/>
    <property type="match status" value="1"/>
</dbReference>
<proteinExistence type="predicted"/>